<dbReference type="InterPro" id="IPR036736">
    <property type="entry name" value="ACP-like_sf"/>
</dbReference>
<organism evidence="2 3">
    <name type="scientific">Qipengyuania vulgaris</name>
    <dbReference type="NCBI Taxonomy" id="291985"/>
    <lineage>
        <taxon>Bacteria</taxon>
        <taxon>Pseudomonadati</taxon>
        <taxon>Pseudomonadota</taxon>
        <taxon>Alphaproteobacteria</taxon>
        <taxon>Sphingomonadales</taxon>
        <taxon>Erythrobacteraceae</taxon>
        <taxon>Qipengyuania</taxon>
    </lineage>
</organism>
<dbReference type="Proteomes" id="UP000448199">
    <property type="component" value="Unassembled WGS sequence"/>
</dbReference>
<keyword evidence="3" id="KW-1185">Reference proteome</keyword>
<accession>A0A844XTN5</accession>
<keyword evidence="1" id="KW-1133">Transmembrane helix</keyword>
<sequence length="143" mass="15405">MSETGREIVGMLADERGLSAEKISPSSRLLHDLGMDGDDAVEFFQSLQERYGTDLTNLYQHWGDYFGPEGFSCWNGLIILPAAVAGGVVAGLLDLGAMVGFLIAVVLLVAWYWAIHRVTPDPLQPITVAEVVSAAEAGAWPDK</sequence>
<dbReference type="Gene3D" id="1.10.1200.10">
    <property type="entry name" value="ACP-like"/>
    <property type="match status" value="1"/>
</dbReference>
<evidence type="ECO:0008006" key="4">
    <source>
        <dbReference type="Google" id="ProtNLM"/>
    </source>
</evidence>
<comment type="caution">
    <text evidence="2">The sequence shown here is derived from an EMBL/GenBank/DDBJ whole genome shotgun (WGS) entry which is preliminary data.</text>
</comment>
<feature type="transmembrane region" description="Helical" evidence="1">
    <location>
        <begin position="95"/>
        <end position="115"/>
    </location>
</feature>
<evidence type="ECO:0000313" key="2">
    <source>
        <dbReference type="EMBL" id="MXO48804.1"/>
    </source>
</evidence>
<evidence type="ECO:0000256" key="1">
    <source>
        <dbReference type="SAM" id="Phobius"/>
    </source>
</evidence>
<evidence type="ECO:0000313" key="3">
    <source>
        <dbReference type="Proteomes" id="UP000448199"/>
    </source>
</evidence>
<dbReference type="RefSeq" id="WP_160728346.1">
    <property type="nucleotide sequence ID" value="NZ_WTYC01000005.1"/>
</dbReference>
<protein>
    <recommendedName>
        <fullName evidence="4">DUF1493 family protein</fullName>
    </recommendedName>
</protein>
<name>A0A844XTN5_9SPHN</name>
<dbReference type="AlphaFoldDB" id="A0A844XTN5"/>
<keyword evidence="1" id="KW-0812">Transmembrane</keyword>
<dbReference type="OrthoDB" id="7596220at2"/>
<dbReference type="EMBL" id="WTYC01000005">
    <property type="protein sequence ID" value="MXO48804.1"/>
    <property type="molecule type" value="Genomic_DNA"/>
</dbReference>
<reference evidence="2 3" key="1">
    <citation type="submission" date="2019-12" db="EMBL/GenBank/DDBJ databases">
        <title>Genomic-based taxomic classification of the family Erythrobacteraceae.</title>
        <authorList>
            <person name="Xu L."/>
        </authorList>
    </citation>
    <scope>NUCLEOTIDE SEQUENCE [LARGE SCALE GENOMIC DNA]</scope>
    <source>
        <strain evidence="2 3">DSM 17792</strain>
    </source>
</reference>
<keyword evidence="1" id="KW-0472">Membrane</keyword>
<dbReference type="SUPFAM" id="SSF47336">
    <property type="entry name" value="ACP-like"/>
    <property type="match status" value="1"/>
</dbReference>
<proteinExistence type="predicted"/>
<gene>
    <name evidence="2" type="ORF">GRI69_11105</name>
</gene>
<feature type="transmembrane region" description="Helical" evidence="1">
    <location>
        <begin position="71"/>
        <end position="89"/>
    </location>
</feature>